<dbReference type="Pfam" id="PF00263">
    <property type="entry name" value="Secretin"/>
    <property type="match status" value="1"/>
</dbReference>
<reference evidence="4" key="1">
    <citation type="submission" date="2017-05" db="EMBL/GenBank/DDBJ databases">
        <authorList>
            <person name="Imhoff J.F."/>
            <person name="Rahn T."/>
            <person name="Kuenzel S."/>
            <person name="Neulinger S.C."/>
        </authorList>
    </citation>
    <scope>NUCLEOTIDE SEQUENCE</scope>
    <source>
        <strain evidence="4">DSM 4395</strain>
    </source>
</reference>
<dbReference type="Pfam" id="PF04972">
    <property type="entry name" value="BON"/>
    <property type="match status" value="1"/>
</dbReference>
<feature type="compositionally biased region" description="Polar residues" evidence="2">
    <location>
        <begin position="282"/>
        <end position="310"/>
    </location>
</feature>
<keyword evidence="5" id="KW-1185">Reference proteome</keyword>
<organism evidence="4 5">
    <name type="scientific">Halochromatium salexigens</name>
    <name type="common">Chromatium salexigens</name>
    <dbReference type="NCBI Taxonomy" id="49447"/>
    <lineage>
        <taxon>Bacteria</taxon>
        <taxon>Pseudomonadati</taxon>
        <taxon>Pseudomonadota</taxon>
        <taxon>Gammaproteobacteria</taxon>
        <taxon>Chromatiales</taxon>
        <taxon>Chromatiaceae</taxon>
        <taxon>Halochromatium</taxon>
    </lineage>
</organism>
<dbReference type="PROSITE" id="PS50914">
    <property type="entry name" value="BON"/>
    <property type="match status" value="1"/>
</dbReference>
<feature type="domain" description="BON" evidence="3">
    <location>
        <begin position="120"/>
        <end position="190"/>
    </location>
</feature>
<reference evidence="4" key="2">
    <citation type="journal article" date="2020" name="Microorganisms">
        <title>Osmotic Adaptation and Compatible Solute Biosynthesis of Phototrophic Bacteria as Revealed from Genome Analyses.</title>
        <authorList>
            <person name="Imhoff J.F."/>
            <person name="Rahn T."/>
            <person name="Kunzel S."/>
            <person name="Keller A."/>
            <person name="Neulinger S.C."/>
        </authorList>
    </citation>
    <scope>NUCLEOTIDE SEQUENCE</scope>
    <source>
        <strain evidence="4">DSM 4395</strain>
    </source>
</reference>
<comment type="caution">
    <text evidence="4">The sequence shown here is derived from an EMBL/GenBank/DDBJ whole genome shotgun (WGS) entry which is preliminary data.</text>
</comment>
<dbReference type="InterPro" id="IPR004846">
    <property type="entry name" value="T2SS/T3SS_dom"/>
</dbReference>
<dbReference type="PANTHER" id="PTHR30332:SF17">
    <property type="entry name" value="TYPE IV PILIATION SYSTEM PROTEIN DR_0774-RELATED"/>
    <property type="match status" value="1"/>
</dbReference>
<evidence type="ECO:0000256" key="1">
    <source>
        <dbReference type="RuleBase" id="RU004003"/>
    </source>
</evidence>
<dbReference type="PANTHER" id="PTHR30332">
    <property type="entry name" value="PROBABLE GENERAL SECRETION PATHWAY PROTEIN D"/>
    <property type="match status" value="1"/>
</dbReference>
<feature type="compositionally biased region" description="Polar residues" evidence="2">
    <location>
        <begin position="237"/>
        <end position="258"/>
    </location>
</feature>
<name>A0AAJ0XGI4_HALSE</name>
<dbReference type="EMBL" id="NHSF01000059">
    <property type="protein sequence ID" value="MBK5931126.1"/>
    <property type="molecule type" value="Genomic_DNA"/>
</dbReference>
<dbReference type="InterPro" id="IPR007055">
    <property type="entry name" value="BON_dom"/>
</dbReference>
<proteinExistence type="inferred from homology"/>
<dbReference type="GO" id="GO:0015627">
    <property type="term" value="C:type II protein secretion system complex"/>
    <property type="evidence" value="ECO:0007669"/>
    <property type="project" value="TreeGrafter"/>
</dbReference>
<feature type="region of interest" description="Disordered" evidence="2">
    <location>
        <begin position="237"/>
        <end position="316"/>
    </location>
</feature>
<comment type="similarity">
    <text evidence="1">Belongs to the bacterial secretin family.</text>
</comment>
<evidence type="ECO:0000256" key="2">
    <source>
        <dbReference type="SAM" id="MobiDB-lite"/>
    </source>
</evidence>
<sequence length="619" mass="65725">MNACNRQPAVRNQWRQHRLRWFTRLLALQAIILLVLPAQANGPWDSVRPSPQLDQGTITVPLNKSRVLELPVPAARISLGNPAIADILSINEREIYINGKELGTTNMILWGEGDRVRRQIGLEVTHDLQTLKAKFHQFLPKEEIRVSSAQGAVVLSGEASSPSRLDAAVRIAKSFTGEDGTVINLLQVGGAQQVLLEVRVAEVQRSFGKQMGIDFIGMYDGGDVKIDLMRNANTGSLSQTAGTRFDSSAGSRFDSSAGSRFDTSAGSSFDASAGSRVDSGFGASSRSTSVNGVTNGSPFNSSQTTNQRFNQFGGERFGQAGGQAFTQAGREGFTQSGRQDFSQNNSGSFGAREIIGGMVLPSTGAVLELLGGNFLGTTVALDIAQSQGLARILAEPNLTTLSGQKAEFLSGGEFPVPVFNGSGTDDGQFQSTSIEFEPFGIQLQFLPIVLGNGLISLKVNVSVSELSDEAALVVGGGGSSLAVPSLRKRGADATVEVPSGQTIAIAGLLSETARSSGNRYPGLGDLPVLGSLFRSQQFQKRQTELVIFVTPRLARPYDPDLVKLPTEDFVDPGDVEFYLQGRLYGTPDGDRPSSTAAGQGKGRLGPDKRGSEGPFGHDL</sequence>
<dbReference type="AlphaFoldDB" id="A0AAJ0XGI4"/>
<dbReference type="InterPro" id="IPR050810">
    <property type="entry name" value="Bact_Secretion_Sys_Channel"/>
</dbReference>
<evidence type="ECO:0000259" key="3">
    <source>
        <dbReference type="PROSITE" id="PS50914"/>
    </source>
</evidence>
<feature type="compositionally biased region" description="Basic and acidic residues" evidence="2">
    <location>
        <begin position="604"/>
        <end position="619"/>
    </location>
</feature>
<gene>
    <name evidence="4" type="ORF">CCR82_11475</name>
</gene>
<evidence type="ECO:0000313" key="5">
    <source>
        <dbReference type="Proteomes" id="UP001296967"/>
    </source>
</evidence>
<evidence type="ECO:0000313" key="4">
    <source>
        <dbReference type="EMBL" id="MBK5931126.1"/>
    </source>
</evidence>
<dbReference type="GO" id="GO:0009306">
    <property type="term" value="P:protein secretion"/>
    <property type="evidence" value="ECO:0007669"/>
    <property type="project" value="InterPro"/>
</dbReference>
<protein>
    <recommendedName>
        <fullName evidence="3">BON domain-containing protein</fullName>
    </recommendedName>
</protein>
<dbReference type="InterPro" id="IPR032789">
    <property type="entry name" value="T2SS-T3SS_pil_N"/>
</dbReference>
<feature type="compositionally biased region" description="Low complexity" evidence="2">
    <location>
        <begin position="261"/>
        <end position="275"/>
    </location>
</feature>
<dbReference type="Pfam" id="PF13629">
    <property type="entry name" value="T2SS-T3SS_pil_N"/>
    <property type="match status" value="1"/>
</dbReference>
<accession>A0AAJ0XGI4</accession>
<dbReference type="Proteomes" id="UP001296967">
    <property type="component" value="Unassembled WGS sequence"/>
</dbReference>
<feature type="region of interest" description="Disordered" evidence="2">
    <location>
        <begin position="581"/>
        <end position="619"/>
    </location>
</feature>